<sequence>MIRASWYVVKASWRNIFVLLLVWYDKAFMRKLIYGVEAELS</sequence>
<organism evidence="1 2">
    <name type="scientific">Anaplasma phagocytophilum str. NCH-1</name>
    <dbReference type="NCBI Taxonomy" id="1359161"/>
    <lineage>
        <taxon>Bacteria</taxon>
        <taxon>Pseudomonadati</taxon>
        <taxon>Pseudomonadota</taxon>
        <taxon>Alphaproteobacteria</taxon>
        <taxon>Rickettsiales</taxon>
        <taxon>Anaplasmataceae</taxon>
        <taxon>Anaplasma</taxon>
        <taxon>phagocytophilum group</taxon>
    </lineage>
</organism>
<evidence type="ECO:0000313" key="1">
    <source>
        <dbReference type="EMBL" id="KJV63133.1"/>
    </source>
</evidence>
<dbReference type="AlphaFoldDB" id="A0A0F3N4X8"/>
<evidence type="ECO:0000313" key="2">
    <source>
        <dbReference type="Proteomes" id="UP000033754"/>
    </source>
</evidence>
<protein>
    <submittedName>
        <fullName evidence="1">Uncharacterized protein</fullName>
    </submittedName>
</protein>
<dbReference type="PATRIC" id="fig|1359161.3.peg.1148"/>
<comment type="caution">
    <text evidence="1">The sequence shown here is derived from an EMBL/GenBank/DDBJ whole genome shotgun (WGS) entry which is preliminary data.</text>
</comment>
<accession>A0A0F3N4X8</accession>
<dbReference type="Proteomes" id="UP000033754">
    <property type="component" value="Unassembled WGS sequence"/>
</dbReference>
<reference evidence="1 2" key="1">
    <citation type="submission" date="2015-01" db="EMBL/GenBank/DDBJ databases">
        <title>Genome Sequencing of Rickettsiales.</title>
        <authorList>
            <person name="Daugherty S.C."/>
            <person name="Su Q."/>
            <person name="Abolude K."/>
            <person name="Beier-Sexton M."/>
            <person name="Carlyon J.A."/>
            <person name="Carter R."/>
            <person name="Day N.P."/>
            <person name="Dumler S.J."/>
            <person name="Dyachenko V."/>
            <person name="Godinez A."/>
            <person name="Kurtti T.J."/>
            <person name="Lichay M."/>
            <person name="Mullins K.E."/>
            <person name="Ott S."/>
            <person name="Pappas-Brown V."/>
            <person name="Paris D.H."/>
            <person name="Patel P."/>
            <person name="Richards A.L."/>
            <person name="Sadzewicz L."/>
            <person name="Sears K."/>
            <person name="Seidman D."/>
            <person name="Sengamalay N."/>
            <person name="Stenos J."/>
            <person name="Tallon L.J."/>
            <person name="Vincent G."/>
            <person name="Fraser C.M."/>
            <person name="Munderloh U."/>
            <person name="Dunning-Hotopp J.C."/>
        </authorList>
    </citation>
    <scope>NUCLEOTIDE SEQUENCE [LARGE SCALE GENOMIC DNA]</scope>
    <source>
        <strain evidence="1 2">NCH-1</strain>
    </source>
</reference>
<name>A0A0F3N4X8_ANAPH</name>
<dbReference type="EMBL" id="LANT01000008">
    <property type="protein sequence ID" value="KJV63133.1"/>
    <property type="molecule type" value="Genomic_DNA"/>
</dbReference>
<gene>
    <name evidence="1" type="ORF">EPHNCH_1025</name>
</gene>
<proteinExistence type="predicted"/>